<feature type="domain" description="Retrovirus-related Pol polyprotein from transposon TNT 1-94-like beta-barrel" evidence="1">
    <location>
        <begin position="194"/>
        <end position="270"/>
    </location>
</feature>
<dbReference type="VEuPathDB" id="FungiDB:VP01_3234g6"/>
<comment type="caution">
    <text evidence="2">The sequence shown here is derived from an EMBL/GenBank/DDBJ whole genome shotgun (WGS) entry which is preliminary data.</text>
</comment>
<keyword evidence="3" id="KW-1185">Reference proteome</keyword>
<dbReference type="AlphaFoldDB" id="A0A0L6V019"/>
<dbReference type="Pfam" id="PF22936">
    <property type="entry name" value="Pol_BBD"/>
    <property type="match status" value="1"/>
</dbReference>
<organism evidence="2 3">
    <name type="scientific">Puccinia sorghi</name>
    <dbReference type="NCBI Taxonomy" id="27349"/>
    <lineage>
        <taxon>Eukaryota</taxon>
        <taxon>Fungi</taxon>
        <taxon>Dikarya</taxon>
        <taxon>Basidiomycota</taxon>
        <taxon>Pucciniomycotina</taxon>
        <taxon>Pucciniomycetes</taxon>
        <taxon>Pucciniales</taxon>
        <taxon>Pucciniaceae</taxon>
        <taxon>Puccinia</taxon>
    </lineage>
</organism>
<evidence type="ECO:0000313" key="2">
    <source>
        <dbReference type="EMBL" id="KNZ53455.1"/>
    </source>
</evidence>
<evidence type="ECO:0000259" key="1">
    <source>
        <dbReference type="Pfam" id="PF22936"/>
    </source>
</evidence>
<dbReference type="EMBL" id="LAVV01008207">
    <property type="protein sequence ID" value="KNZ53455.1"/>
    <property type="molecule type" value="Genomic_DNA"/>
</dbReference>
<dbReference type="Proteomes" id="UP000037035">
    <property type="component" value="Unassembled WGS sequence"/>
</dbReference>
<protein>
    <recommendedName>
        <fullName evidence="1">Retrovirus-related Pol polyprotein from transposon TNT 1-94-like beta-barrel domain-containing protein</fullName>
    </recommendedName>
</protein>
<evidence type="ECO:0000313" key="3">
    <source>
        <dbReference type="Proteomes" id="UP000037035"/>
    </source>
</evidence>
<reference evidence="2 3" key="1">
    <citation type="submission" date="2015-08" db="EMBL/GenBank/DDBJ databases">
        <title>Next Generation Sequencing and Analysis of the Genome of Puccinia sorghi L Schw, the Causal Agent of Maize Common Rust.</title>
        <authorList>
            <person name="Rochi L."/>
            <person name="Burguener G."/>
            <person name="Darino M."/>
            <person name="Turjanski A."/>
            <person name="Kreff E."/>
            <person name="Dieguez M.J."/>
            <person name="Sacco F."/>
        </authorList>
    </citation>
    <scope>NUCLEOTIDE SEQUENCE [LARGE SCALE GENOMIC DNA]</scope>
    <source>
        <strain evidence="2 3">RO10H11247</strain>
    </source>
</reference>
<dbReference type="OrthoDB" id="2869724at2759"/>
<name>A0A0L6V019_9BASI</name>
<dbReference type="InterPro" id="IPR054722">
    <property type="entry name" value="PolX-like_BBD"/>
</dbReference>
<sequence length="344" mass="37487">MGTIKYQRFVTPKNVKDPAAIWKALTNYYESTSDQNQNVVYRDFITFPYHDNMATFLDNLDSRLSNLASSKTPLTIASVKEALDGKRRQSAAPISSTSVSVKQETAFKANWATCKPGWHNPKTNHRAEDCVQAKVKPTKFGPAAKAAIDQSSDAASIKSISTSSGFLAICQASSMVAIRRALAATISGEGEPCFLDSGASHHMFANRAFFSHYCPRETLISLADGNFLASSGKGYVFIKDKSGNPVKLKALHVPKLAGTLISLGRLYKRNCDLICTGKNSFNLVSNGTPLLSGVINDGMFSARIVVTSQAQRPLEYVFMDLSGCINPPSFGGKEYYLKITDFFT</sequence>
<gene>
    <name evidence="2" type="ORF">VP01_3234g6</name>
</gene>
<proteinExistence type="predicted"/>
<accession>A0A0L6V019</accession>